<dbReference type="EMBL" id="JAATEP010000007">
    <property type="protein sequence ID" value="NJP90154.1"/>
    <property type="molecule type" value="Genomic_DNA"/>
</dbReference>
<dbReference type="Proteomes" id="UP000696294">
    <property type="component" value="Unassembled WGS sequence"/>
</dbReference>
<comment type="caution">
    <text evidence="2">The sequence shown here is derived from an EMBL/GenBank/DDBJ whole genome shotgun (WGS) entry which is preliminary data.</text>
</comment>
<feature type="domain" description="AB hydrolase-1" evidence="1">
    <location>
        <begin position="50"/>
        <end position="291"/>
    </location>
</feature>
<dbReference type="Gene3D" id="3.40.50.1820">
    <property type="entry name" value="alpha/beta hydrolase"/>
    <property type="match status" value="1"/>
</dbReference>
<sequence length="308" mass="32909">MTDLTRRTAFQLAAAAGTGAAVTSVQKPRKEVTTFVFVTGSNGTASGDAELALRGHRTVGVSLPGHGPESQLHRAYQAPQDLAKLATLPSPMAGVTLDDYVEATVDVVRRVSRYGPVILVGGSLGGSTITKAADAVPGLIDRLVYIGAYCCTKLRSPAEYLETPEGRTSLGAAILPGVVGDPRVLKAIRVNWRTNDAKFLDAAKAAFMNEGTDGEFLALLNASLPDESLEVSSADARGRKDAWGRVPRVYVRQSLDRVIPPALQDRMIREADEATPGNRFKVFTVRTPHAPTRKAYQEITDILDGLAQ</sequence>
<evidence type="ECO:0000259" key="1">
    <source>
        <dbReference type="Pfam" id="PF12697"/>
    </source>
</evidence>
<reference evidence="2 3" key="1">
    <citation type="submission" date="2020-03" db="EMBL/GenBank/DDBJ databases">
        <title>WGS of actinomycetes isolated from Thailand.</title>
        <authorList>
            <person name="Thawai C."/>
        </authorList>
    </citation>
    <scope>NUCLEOTIDE SEQUENCE [LARGE SCALE GENOMIC DNA]</scope>
    <source>
        <strain evidence="2 3">FMUSA5-5</strain>
    </source>
</reference>
<accession>A0ABX1B369</accession>
<dbReference type="InterPro" id="IPR000073">
    <property type="entry name" value="AB_hydrolase_1"/>
</dbReference>
<evidence type="ECO:0000313" key="2">
    <source>
        <dbReference type="EMBL" id="NJP90154.1"/>
    </source>
</evidence>
<keyword evidence="2" id="KW-0378">Hydrolase</keyword>
<dbReference type="PANTHER" id="PTHR37017:SF11">
    <property type="entry name" value="ESTERASE_LIPASE_THIOESTERASE DOMAIN-CONTAINING PROTEIN"/>
    <property type="match status" value="1"/>
</dbReference>
<dbReference type="InterPro" id="IPR052897">
    <property type="entry name" value="Sec-Metab_Biosynth_Hydrolase"/>
</dbReference>
<gene>
    <name evidence="2" type="ORF">HCN51_11960</name>
</gene>
<dbReference type="Pfam" id="PF12697">
    <property type="entry name" value="Abhydrolase_6"/>
    <property type="match status" value="1"/>
</dbReference>
<protein>
    <submittedName>
        <fullName evidence="2">Alpha/beta fold hydrolase</fullName>
    </submittedName>
</protein>
<dbReference type="SUPFAM" id="SSF53474">
    <property type="entry name" value="alpha/beta-Hydrolases"/>
    <property type="match status" value="1"/>
</dbReference>
<keyword evidence="3" id="KW-1185">Reference proteome</keyword>
<dbReference type="InterPro" id="IPR029058">
    <property type="entry name" value="AB_hydrolase_fold"/>
</dbReference>
<dbReference type="PROSITE" id="PS51318">
    <property type="entry name" value="TAT"/>
    <property type="match status" value="1"/>
</dbReference>
<dbReference type="InterPro" id="IPR006311">
    <property type="entry name" value="TAT_signal"/>
</dbReference>
<organism evidence="2 3">
    <name type="scientific">Nonomuraea composti</name>
    <dbReference type="NCBI Taxonomy" id="2720023"/>
    <lineage>
        <taxon>Bacteria</taxon>
        <taxon>Bacillati</taxon>
        <taxon>Actinomycetota</taxon>
        <taxon>Actinomycetes</taxon>
        <taxon>Streptosporangiales</taxon>
        <taxon>Streptosporangiaceae</taxon>
        <taxon>Nonomuraea</taxon>
    </lineage>
</organism>
<proteinExistence type="predicted"/>
<name>A0ABX1B369_9ACTN</name>
<dbReference type="PANTHER" id="PTHR37017">
    <property type="entry name" value="AB HYDROLASE-1 DOMAIN-CONTAINING PROTEIN-RELATED"/>
    <property type="match status" value="1"/>
</dbReference>
<dbReference type="GO" id="GO:0016787">
    <property type="term" value="F:hydrolase activity"/>
    <property type="evidence" value="ECO:0007669"/>
    <property type="project" value="UniProtKB-KW"/>
</dbReference>
<dbReference type="RefSeq" id="WP_168009674.1">
    <property type="nucleotide sequence ID" value="NZ_JAATEP010000007.1"/>
</dbReference>
<evidence type="ECO:0000313" key="3">
    <source>
        <dbReference type="Proteomes" id="UP000696294"/>
    </source>
</evidence>